<gene>
    <name evidence="1" type="ORF">L1049_008118</name>
</gene>
<dbReference type="Gene3D" id="2.40.160.200">
    <property type="entry name" value="LURP1-related"/>
    <property type="match status" value="1"/>
</dbReference>
<keyword evidence="2" id="KW-1185">Reference proteome</keyword>
<evidence type="ECO:0000313" key="2">
    <source>
        <dbReference type="Proteomes" id="UP001415857"/>
    </source>
</evidence>
<protein>
    <submittedName>
        <fullName evidence="1">Uncharacterized protein</fullName>
    </submittedName>
</protein>
<evidence type="ECO:0000313" key="1">
    <source>
        <dbReference type="EMBL" id="KAK9289956.1"/>
    </source>
</evidence>
<comment type="caution">
    <text evidence="1">The sequence shown here is derived from an EMBL/GenBank/DDBJ whole genome shotgun (WGS) entry which is preliminary data.</text>
</comment>
<accession>A0AAP0S2J2</accession>
<name>A0AAP0S2J2_LIQFO</name>
<sequence>MGRKFLGEISQRPKILLFTAKITSRSKEKELDVFLASNTAEEVCDFKVKASSRGGSCVIYAGGSSIHNCCRGKIVSAQTRFLFPSLVLYFFLFLAQKRKSRVNCIYTPFYLIITEVDVEHL</sequence>
<reference evidence="1 2" key="1">
    <citation type="journal article" date="2024" name="Plant J.">
        <title>Genome sequences and population genomics reveal climatic adaptation and genomic divergence between two closely related sweetgum species.</title>
        <authorList>
            <person name="Xu W.Q."/>
            <person name="Ren C.Q."/>
            <person name="Zhang X.Y."/>
            <person name="Comes H.P."/>
            <person name="Liu X.H."/>
            <person name="Li Y.G."/>
            <person name="Kettle C.J."/>
            <person name="Jalonen R."/>
            <person name="Gaisberger H."/>
            <person name="Ma Y.Z."/>
            <person name="Qiu Y.X."/>
        </authorList>
    </citation>
    <scope>NUCLEOTIDE SEQUENCE [LARGE SCALE GENOMIC DNA]</scope>
    <source>
        <strain evidence="1">Hangzhou</strain>
    </source>
</reference>
<organism evidence="1 2">
    <name type="scientific">Liquidambar formosana</name>
    <name type="common">Formosan gum</name>
    <dbReference type="NCBI Taxonomy" id="63359"/>
    <lineage>
        <taxon>Eukaryota</taxon>
        <taxon>Viridiplantae</taxon>
        <taxon>Streptophyta</taxon>
        <taxon>Embryophyta</taxon>
        <taxon>Tracheophyta</taxon>
        <taxon>Spermatophyta</taxon>
        <taxon>Magnoliopsida</taxon>
        <taxon>eudicotyledons</taxon>
        <taxon>Gunneridae</taxon>
        <taxon>Pentapetalae</taxon>
        <taxon>Saxifragales</taxon>
        <taxon>Altingiaceae</taxon>
        <taxon>Liquidambar</taxon>
    </lineage>
</organism>
<dbReference type="Proteomes" id="UP001415857">
    <property type="component" value="Unassembled WGS sequence"/>
</dbReference>
<dbReference type="InterPro" id="IPR038595">
    <property type="entry name" value="LOR_sf"/>
</dbReference>
<dbReference type="EMBL" id="JBBPBK010000002">
    <property type="protein sequence ID" value="KAK9289956.1"/>
    <property type="molecule type" value="Genomic_DNA"/>
</dbReference>
<dbReference type="InterPro" id="IPR007612">
    <property type="entry name" value="LOR"/>
</dbReference>
<dbReference type="AlphaFoldDB" id="A0AAP0S2J2"/>
<proteinExistence type="predicted"/>
<dbReference type="Pfam" id="PF04525">
    <property type="entry name" value="LOR"/>
    <property type="match status" value="1"/>
</dbReference>